<dbReference type="KEGG" id="ssai:N0B31_11645"/>
<dbReference type="InterPro" id="IPR020084">
    <property type="entry name" value="NUDIX_hydrolase_CS"/>
</dbReference>
<evidence type="ECO:0000256" key="3">
    <source>
        <dbReference type="SAM" id="MobiDB-lite"/>
    </source>
</evidence>
<gene>
    <name evidence="5" type="ORF">N0B31_11645</name>
</gene>
<dbReference type="Pfam" id="PF00293">
    <property type="entry name" value="NUDIX"/>
    <property type="match status" value="1"/>
</dbReference>
<evidence type="ECO:0000259" key="4">
    <source>
        <dbReference type="PROSITE" id="PS51462"/>
    </source>
</evidence>
<dbReference type="GeneID" id="74943085"/>
<sequence length="188" mass="20762">MRDRDDDGETDPLAWTTTDSETDYTCPGFDVRRDEVRFPDGTTGEFHSVTDDPSVVVLPFTTDGDVVVIEEWRQAVRRVNLGLPAGGLEGDEDPAAAVHRELAEETGYEAGAVEELAVYEPANGLFDVTFHYFVAHGCEPTAEQDLDHNESIRVDTRTFTDLRDRALAGDLRDGRSALAVLQYALQAE</sequence>
<dbReference type="Gene3D" id="3.90.79.10">
    <property type="entry name" value="Nucleoside Triphosphate Pyrophosphohydrolase"/>
    <property type="match status" value="1"/>
</dbReference>
<feature type="compositionally biased region" description="Acidic residues" evidence="3">
    <location>
        <begin position="1"/>
        <end position="10"/>
    </location>
</feature>
<protein>
    <submittedName>
        <fullName evidence="5">NUDIX hydrolase</fullName>
    </submittedName>
</protein>
<keyword evidence="2 5" id="KW-0378">Hydrolase</keyword>
<feature type="domain" description="Nudix hydrolase" evidence="4">
    <location>
        <begin position="50"/>
        <end position="184"/>
    </location>
</feature>
<evidence type="ECO:0000313" key="6">
    <source>
        <dbReference type="Proteomes" id="UP001057580"/>
    </source>
</evidence>
<evidence type="ECO:0000313" key="5">
    <source>
        <dbReference type="EMBL" id="UWM52804.1"/>
    </source>
</evidence>
<dbReference type="GO" id="GO:0006753">
    <property type="term" value="P:nucleoside phosphate metabolic process"/>
    <property type="evidence" value="ECO:0007669"/>
    <property type="project" value="TreeGrafter"/>
</dbReference>
<evidence type="ECO:0000256" key="2">
    <source>
        <dbReference type="ARBA" id="ARBA00022801"/>
    </source>
</evidence>
<dbReference type="EMBL" id="CP104003">
    <property type="protein sequence ID" value="UWM52804.1"/>
    <property type="molecule type" value="Genomic_DNA"/>
</dbReference>
<organism evidence="5 6">
    <name type="scientific">Salinirubellus salinus</name>
    <dbReference type="NCBI Taxonomy" id="1364945"/>
    <lineage>
        <taxon>Archaea</taxon>
        <taxon>Methanobacteriati</taxon>
        <taxon>Methanobacteriota</taxon>
        <taxon>Stenosarchaea group</taxon>
        <taxon>Halobacteria</taxon>
        <taxon>Halobacteriales</taxon>
        <taxon>Natronomonadaceae</taxon>
        <taxon>Salinirubellus</taxon>
    </lineage>
</organism>
<dbReference type="GO" id="GO:0019693">
    <property type="term" value="P:ribose phosphate metabolic process"/>
    <property type="evidence" value="ECO:0007669"/>
    <property type="project" value="TreeGrafter"/>
</dbReference>
<dbReference type="InterPro" id="IPR000086">
    <property type="entry name" value="NUDIX_hydrolase_dom"/>
</dbReference>
<dbReference type="CDD" id="cd03424">
    <property type="entry name" value="NUDIX_ADPRase_Nudt5_UGPPase_Nudt14"/>
    <property type="match status" value="1"/>
</dbReference>
<dbReference type="PANTHER" id="PTHR11839">
    <property type="entry name" value="UDP/ADP-SUGAR PYROPHOSPHATASE"/>
    <property type="match status" value="1"/>
</dbReference>
<dbReference type="Proteomes" id="UP001057580">
    <property type="component" value="Chromosome"/>
</dbReference>
<comment type="cofactor">
    <cofactor evidence="1">
        <name>Mg(2+)</name>
        <dbReference type="ChEBI" id="CHEBI:18420"/>
    </cofactor>
</comment>
<reference evidence="5" key="1">
    <citation type="submission" date="2022-09" db="EMBL/GenBank/DDBJ databases">
        <title>Diverse halophilic archaea isolated from saline environments.</title>
        <authorList>
            <person name="Cui H.-L."/>
        </authorList>
    </citation>
    <scope>NUCLEOTIDE SEQUENCE</scope>
    <source>
        <strain evidence="5">ZS-35-S2</strain>
    </source>
</reference>
<evidence type="ECO:0000256" key="1">
    <source>
        <dbReference type="ARBA" id="ARBA00001946"/>
    </source>
</evidence>
<keyword evidence="6" id="KW-1185">Reference proteome</keyword>
<proteinExistence type="predicted"/>
<feature type="region of interest" description="Disordered" evidence="3">
    <location>
        <begin position="1"/>
        <end position="20"/>
    </location>
</feature>
<dbReference type="SUPFAM" id="SSF55811">
    <property type="entry name" value="Nudix"/>
    <property type="match status" value="1"/>
</dbReference>
<accession>A0A9E7U9G2</accession>
<dbReference type="PROSITE" id="PS51462">
    <property type="entry name" value="NUDIX"/>
    <property type="match status" value="1"/>
</dbReference>
<dbReference type="GO" id="GO:0016787">
    <property type="term" value="F:hydrolase activity"/>
    <property type="evidence" value="ECO:0007669"/>
    <property type="project" value="UniProtKB-KW"/>
</dbReference>
<dbReference type="PANTHER" id="PTHR11839:SF18">
    <property type="entry name" value="NUDIX HYDROLASE DOMAIN-CONTAINING PROTEIN"/>
    <property type="match status" value="1"/>
</dbReference>
<name>A0A9E7U9G2_9EURY</name>
<dbReference type="AlphaFoldDB" id="A0A9E7U9G2"/>
<dbReference type="RefSeq" id="WP_260591799.1">
    <property type="nucleotide sequence ID" value="NZ_CP104003.1"/>
</dbReference>
<dbReference type="PROSITE" id="PS00893">
    <property type="entry name" value="NUDIX_BOX"/>
    <property type="match status" value="1"/>
</dbReference>
<dbReference type="InterPro" id="IPR015797">
    <property type="entry name" value="NUDIX_hydrolase-like_dom_sf"/>
</dbReference>